<protein>
    <submittedName>
        <fullName evidence="2">Uncharacterized protein</fullName>
    </submittedName>
</protein>
<evidence type="ECO:0000313" key="3">
    <source>
        <dbReference type="Proteomes" id="UP000248423"/>
    </source>
</evidence>
<name>A0A319EBC7_ASPSB</name>
<dbReference type="EMBL" id="KZ826342">
    <property type="protein sequence ID" value="PYI07386.1"/>
    <property type="molecule type" value="Genomic_DNA"/>
</dbReference>
<dbReference type="Proteomes" id="UP000248423">
    <property type="component" value="Unassembled WGS sequence"/>
</dbReference>
<feature type="compositionally biased region" description="Basic residues" evidence="1">
    <location>
        <begin position="276"/>
        <end position="287"/>
    </location>
</feature>
<accession>A0A319EBC7</accession>
<evidence type="ECO:0000256" key="1">
    <source>
        <dbReference type="SAM" id="MobiDB-lite"/>
    </source>
</evidence>
<gene>
    <name evidence="2" type="ORF">BO78DRAFT_417758</name>
</gene>
<feature type="region of interest" description="Disordered" evidence="1">
    <location>
        <begin position="272"/>
        <end position="323"/>
    </location>
</feature>
<organism evidence="2 3">
    <name type="scientific">Aspergillus sclerotiicarbonarius (strain CBS 121057 / IBT 28362)</name>
    <dbReference type="NCBI Taxonomy" id="1448318"/>
    <lineage>
        <taxon>Eukaryota</taxon>
        <taxon>Fungi</taxon>
        <taxon>Dikarya</taxon>
        <taxon>Ascomycota</taxon>
        <taxon>Pezizomycotina</taxon>
        <taxon>Eurotiomycetes</taxon>
        <taxon>Eurotiomycetidae</taxon>
        <taxon>Eurotiales</taxon>
        <taxon>Aspergillaceae</taxon>
        <taxon>Aspergillus</taxon>
        <taxon>Aspergillus subgen. Circumdati</taxon>
    </lineage>
</organism>
<reference evidence="2 3" key="1">
    <citation type="submission" date="2018-02" db="EMBL/GenBank/DDBJ databases">
        <title>The genomes of Aspergillus section Nigri reveals drivers in fungal speciation.</title>
        <authorList>
            <consortium name="DOE Joint Genome Institute"/>
            <person name="Vesth T.C."/>
            <person name="Nybo J."/>
            <person name="Theobald S."/>
            <person name="Brandl J."/>
            <person name="Frisvad J.C."/>
            <person name="Nielsen K.F."/>
            <person name="Lyhne E.K."/>
            <person name="Kogle M.E."/>
            <person name="Kuo A."/>
            <person name="Riley R."/>
            <person name="Clum A."/>
            <person name="Nolan M."/>
            <person name="Lipzen A."/>
            <person name="Salamov A."/>
            <person name="Henrissat B."/>
            <person name="Wiebenga A."/>
            <person name="De vries R.P."/>
            <person name="Grigoriev I.V."/>
            <person name="Mortensen U.H."/>
            <person name="Andersen M.R."/>
            <person name="Baker S.E."/>
        </authorList>
    </citation>
    <scope>NUCLEOTIDE SEQUENCE [LARGE SCALE GENOMIC DNA]</scope>
    <source>
        <strain evidence="2 3">CBS 121057</strain>
    </source>
</reference>
<evidence type="ECO:0000313" key="2">
    <source>
        <dbReference type="EMBL" id="PYI07386.1"/>
    </source>
</evidence>
<keyword evidence="3" id="KW-1185">Reference proteome</keyword>
<dbReference type="AlphaFoldDB" id="A0A319EBC7"/>
<dbReference type="OrthoDB" id="4510989at2759"/>
<dbReference type="VEuPathDB" id="FungiDB:BO78DRAFT_417758"/>
<sequence>MNLTSARLAIISIMQVCMQAELDGKQALEPEMFNVDPVVRMHVKELLDLVYSTKSVLDPLISETSQITIDPALSTLIDNWEESPEKFEAHVSSRQTPLEAPGATAGFGARCFLIKCSIKDNTITDRVCSRFWDLIYYRFYRECQLIVGSTRDVLAEMSECLRPAGLSSWVKEDIRAQLSAWVTTGERYELLIQDLGGVGALFFLPLHLDESFRQIDVQMSSPKQSDLTLSLRERGIDAILRQMRADEAAAKVLEHYVPKFMSWFAEAYRGSVSGKPQKKKTPARKPRAQTNRVRKPTEAKRSSQRNSRRATPPQKAVDAAKPPEVVDQHLMTPALDFISELQCEQPLDTRIPYFLTLPIQRMDNVAGTTLPSLQPEFHTSGALQIEYATFDTGSVMSTLGGAHGTEVLPYFLPQTQG</sequence>
<proteinExistence type="predicted"/>
<dbReference type="STRING" id="1448318.A0A319EBC7"/>